<feature type="domain" description="MATH" evidence="3">
    <location>
        <begin position="20"/>
        <end position="149"/>
    </location>
</feature>
<dbReference type="PANTHER" id="PTHR46236:SF35">
    <property type="entry name" value="MATH DOMAIN-CONTAINING PROTEIN"/>
    <property type="match status" value="1"/>
</dbReference>
<dbReference type="CDD" id="cd00121">
    <property type="entry name" value="MATH"/>
    <property type="match status" value="1"/>
</dbReference>
<dbReference type="SMART" id="SM00061">
    <property type="entry name" value="MATH"/>
    <property type="match status" value="1"/>
</dbReference>
<dbReference type="AlphaFoldDB" id="A0A9W7HNW0"/>
<name>A0A9W7HNW0_HIBTR</name>
<dbReference type="PROSITE" id="PS50144">
    <property type="entry name" value="MATH"/>
    <property type="match status" value="1"/>
</dbReference>
<keyword evidence="5" id="KW-1185">Reference proteome</keyword>
<comment type="caution">
    <text evidence="4">The sequence shown here is derived from an EMBL/GenBank/DDBJ whole genome shotgun (WGS) entry which is preliminary data.</text>
</comment>
<dbReference type="InterPro" id="IPR002083">
    <property type="entry name" value="MATH/TRAF_dom"/>
</dbReference>
<evidence type="ECO:0000259" key="3">
    <source>
        <dbReference type="PROSITE" id="PS50144"/>
    </source>
</evidence>
<dbReference type="Proteomes" id="UP001165190">
    <property type="component" value="Unassembled WGS sequence"/>
</dbReference>
<dbReference type="OrthoDB" id="974022at2759"/>
<dbReference type="PANTHER" id="PTHR46236">
    <property type="entry name" value="TRAF-LIKE SUPERFAMILY PROTEIN"/>
    <property type="match status" value="1"/>
</dbReference>
<evidence type="ECO:0000256" key="1">
    <source>
        <dbReference type="ARBA" id="ARBA00023054"/>
    </source>
</evidence>
<reference evidence="4" key="1">
    <citation type="submission" date="2023-05" db="EMBL/GenBank/DDBJ databases">
        <title>Genome and transcriptome analyses reveal genes involved in the formation of fine ridges on petal epidermal cells in Hibiscus trionum.</title>
        <authorList>
            <person name="Koshimizu S."/>
            <person name="Masuda S."/>
            <person name="Ishii T."/>
            <person name="Shirasu K."/>
            <person name="Hoshino A."/>
            <person name="Arita M."/>
        </authorList>
    </citation>
    <scope>NUCLEOTIDE SEQUENCE</scope>
    <source>
        <strain evidence="4">Hamamatsu line</strain>
    </source>
</reference>
<keyword evidence="1 2" id="KW-0175">Coiled coil</keyword>
<dbReference type="EMBL" id="BSYR01000017">
    <property type="protein sequence ID" value="GMI80501.1"/>
    <property type="molecule type" value="Genomic_DNA"/>
</dbReference>
<accession>A0A9W7HNW0</accession>
<dbReference type="SUPFAM" id="SSF49599">
    <property type="entry name" value="TRAF domain-like"/>
    <property type="match status" value="1"/>
</dbReference>
<gene>
    <name evidence="4" type="ORF">HRI_001719400</name>
</gene>
<evidence type="ECO:0000313" key="5">
    <source>
        <dbReference type="Proteomes" id="UP001165190"/>
    </source>
</evidence>
<dbReference type="InterPro" id="IPR050804">
    <property type="entry name" value="MCC"/>
</dbReference>
<dbReference type="Gene3D" id="2.60.210.10">
    <property type="entry name" value="Apoptosis, Tumor Necrosis Factor Receptor Associated Protein 2, Chain A"/>
    <property type="match status" value="1"/>
</dbReference>
<protein>
    <recommendedName>
        <fullName evidence="3">MATH domain-containing protein</fullName>
    </recommendedName>
</protein>
<proteinExistence type="predicted"/>
<sequence length="408" mass="46161">MFGSNLPQSIWRVEILNGGVTKVTWRIKNFSSFKKDQRLFSENFIVDGNKWRILIFPKGNMSNVDHLSIYLDVALSAALFSGWSRFAQIGSAVIDQIDRKTSITKVTTMHECNMWESDWGFTSFLPLAELYNPKRGYLLNDACLVEAYISTVRTEALISHELILETDSDEHKAKAAIDNQTTTKTEPVEIKYPSPTQPTCQIVANEHGDPTEEDIKAFFTSLESELSSSVTVFSKQEAKEALAEVDEALNMTPLDFYDSVKFSSLEKEFKILSSFDCSSTTLTIEQKIELLAMEESLKELADRAVQDKSRLNEESIKLMITRNLDSSLIRYMEVELEVKQAEQKLTALLAERKGIFISSKETKMELEALGKECAEYEASAKSAEQEERNVEAKWGKMKDSISSIKGRI</sequence>
<organism evidence="4 5">
    <name type="scientific">Hibiscus trionum</name>
    <name type="common">Flower of an hour</name>
    <dbReference type="NCBI Taxonomy" id="183268"/>
    <lineage>
        <taxon>Eukaryota</taxon>
        <taxon>Viridiplantae</taxon>
        <taxon>Streptophyta</taxon>
        <taxon>Embryophyta</taxon>
        <taxon>Tracheophyta</taxon>
        <taxon>Spermatophyta</taxon>
        <taxon>Magnoliopsida</taxon>
        <taxon>eudicotyledons</taxon>
        <taxon>Gunneridae</taxon>
        <taxon>Pentapetalae</taxon>
        <taxon>rosids</taxon>
        <taxon>malvids</taxon>
        <taxon>Malvales</taxon>
        <taxon>Malvaceae</taxon>
        <taxon>Malvoideae</taxon>
        <taxon>Hibiscus</taxon>
    </lineage>
</organism>
<evidence type="ECO:0000313" key="4">
    <source>
        <dbReference type="EMBL" id="GMI80501.1"/>
    </source>
</evidence>
<feature type="coiled-coil region" evidence="2">
    <location>
        <begin position="294"/>
        <end position="393"/>
    </location>
</feature>
<evidence type="ECO:0000256" key="2">
    <source>
        <dbReference type="SAM" id="Coils"/>
    </source>
</evidence>
<dbReference type="InterPro" id="IPR008974">
    <property type="entry name" value="TRAF-like"/>
</dbReference>
<dbReference type="Pfam" id="PF22486">
    <property type="entry name" value="MATH_2"/>
    <property type="match status" value="1"/>
</dbReference>